<dbReference type="Proteomes" id="UP001302494">
    <property type="component" value="Chromosome"/>
</dbReference>
<dbReference type="RefSeq" id="WP_312741283.1">
    <property type="nucleotide sequence ID" value="NZ_CP116968.1"/>
</dbReference>
<keyword evidence="2" id="KW-1185">Reference proteome</keyword>
<sequence length="324" mass="37059">MTKLKLALGRDMGMDIDHLPYWKQHLRFFILPILLLIVPGMVQGQVVGDGYNNSLIYKIQSETNTVYILGSIHVLAEEYYPLTRSFSYAYYNSQKVVFEIDPEILFSPDSFSQHEKQYTLPKGKTLETVLSPKTYGLVKQKIQALGGNIQDFQQYKPWVLYLTLSGRLDSSIDFRPELGIENHFYRMAKDAGKPTGGLETIQDQLNVFDTLPFSIQDALLQESLAAAGSKEREQAFLHMVKDWHQGNLNGLEQLVESFKTYPLFYKKLLVQRNQNWIPQIELFLQEEKNVLIIVGAAHLAGQDGLLALLREKGHQVERVSYAMP</sequence>
<evidence type="ECO:0000313" key="1">
    <source>
        <dbReference type="EMBL" id="WNM60486.1"/>
    </source>
</evidence>
<dbReference type="PANTHER" id="PTHR40590">
    <property type="entry name" value="CYTOPLASMIC PROTEIN-RELATED"/>
    <property type="match status" value="1"/>
</dbReference>
<gene>
    <name evidence="1" type="ORF">PQG83_12010</name>
</gene>
<dbReference type="KEGG" id="nneo:PQG83_12010"/>
<dbReference type="CDD" id="cd14789">
    <property type="entry name" value="Tiki"/>
    <property type="match status" value="1"/>
</dbReference>
<dbReference type="EMBL" id="CP116968">
    <property type="protein sequence ID" value="WNM60486.1"/>
    <property type="molecule type" value="Genomic_DNA"/>
</dbReference>
<protein>
    <submittedName>
        <fullName evidence="1">TraB/GumN family protein</fullName>
    </submittedName>
</protein>
<proteinExistence type="predicted"/>
<organism evidence="1 2">
    <name type="scientific">Candidatus Nitrospira neomarina</name>
    <dbReference type="NCBI Taxonomy" id="3020899"/>
    <lineage>
        <taxon>Bacteria</taxon>
        <taxon>Pseudomonadati</taxon>
        <taxon>Nitrospirota</taxon>
        <taxon>Nitrospiria</taxon>
        <taxon>Nitrospirales</taxon>
        <taxon>Nitrospiraceae</taxon>
        <taxon>Nitrospira</taxon>
    </lineage>
</organism>
<evidence type="ECO:0000313" key="2">
    <source>
        <dbReference type="Proteomes" id="UP001302494"/>
    </source>
</evidence>
<name>A0AA96GF01_9BACT</name>
<dbReference type="InterPro" id="IPR002816">
    <property type="entry name" value="TraB/PrgY/GumN_fam"/>
</dbReference>
<dbReference type="InterPro" id="IPR047111">
    <property type="entry name" value="YbaP-like"/>
</dbReference>
<dbReference type="AlphaFoldDB" id="A0AA96GF01"/>
<accession>A0AA96GF01</accession>
<dbReference type="PANTHER" id="PTHR40590:SF1">
    <property type="entry name" value="CYTOPLASMIC PROTEIN"/>
    <property type="match status" value="1"/>
</dbReference>
<dbReference type="Pfam" id="PF01963">
    <property type="entry name" value="TraB_PrgY_gumN"/>
    <property type="match status" value="1"/>
</dbReference>
<reference evidence="1 2" key="1">
    <citation type="submission" date="2023-01" db="EMBL/GenBank/DDBJ databases">
        <title>Cultivation and genomic characterization of new, ubiquitous marine nitrite-oxidizing bacteria from the Nitrospirales.</title>
        <authorList>
            <person name="Mueller A.J."/>
            <person name="Daebeler A."/>
            <person name="Herbold C.W."/>
            <person name="Kirkegaard R.H."/>
            <person name="Daims H."/>
        </authorList>
    </citation>
    <scope>NUCLEOTIDE SEQUENCE [LARGE SCALE GENOMIC DNA]</scope>
    <source>
        <strain evidence="1 2">DK</strain>
    </source>
</reference>